<evidence type="ECO:0008006" key="3">
    <source>
        <dbReference type="Google" id="ProtNLM"/>
    </source>
</evidence>
<dbReference type="Proteomes" id="UP000054270">
    <property type="component" value="Unassembled WGS sequence"/>
</dbReference>
<reference evidence="2" key="1">
    <citation type="submission" date="2014-04" db="EMBL/GenBank/DDBJ databases">
        <title>Evolutionary Origins and Diversification of the Mycorrhizal Mutualists.</title>
        <authorList>
            <consortium name="DOE Joint Genome Institute"/>
            <consortium name="Mycorrhizal Genomics Consortium"/>
            <person name="Kohler A."/>
            <person name="Kuo A."/>
            <person name="Nagy L.G."/>
            <person name="Floudas D."/>
            <person name="Copeland A."/>
            <person name="Barry K.W."/>
            <person name="Cichocki N."/>
            <person name="Veneault-Fourrey C."/>
            <person name="LaButti K."/>
            <person name="Lindquist E.A."/>
            <person name="Lipzen A."/>
            <person name="Lundell T."/>
            <person name="Morin E."/>
            <person name="Murat C."/>
            <person name="Riley R."/>
            <person name="Ohm R."/>
            <person name="Sun H."/>
            <person name="Tunlid A."/>
            <person name="Henrissat B."/>
            <person name="Grigoriev I.V."/>
            <person name="Hibbett D.S."/>
            <person name="Martin F."/>
        </authorList>
    </citation>
    <scope>NUCLEOTIDE SEQUENCE [LARGE SCALE GENOMIC DNA]</scope>
    <source>
        <strain evidence="2">FD-334 SS-4</strain>
    </source>
</reference>
<organism evidence="1 2">
    <name type="scientific">Hypholoma sublateritium (strain FD-334 SS-4)</name>
    <dbReference type="NCBI Taxonomy" id="945553"/>
    <lineage>
        <taxon>Eukaryota</taxon>
        <taxon>Fungi</taxon>
        <taxon>Dikarya</taxon>
        <taxon>Basidiomycota</taxon>
        <taxon>Agaricomycotina</taxon>
        <taxon>Agaricomycetes</taxon>
        <taxon>Agaricomycetidae</taxon>
        <taxon>Agaricales</taxon>
        <taxon>Agaricineae</taxon>
        <taxon>Strophariaceae</taxon>
        <taxon>Hypholoma</taxon>
    </lineage>
</organism>
<gene>
    <name evidence="1" type="ORF">HYPSUDRAFT_219725</name>
</gene>
<sequence length="197" mass="21756">MSVSPEVSSSLKSCTQSVAAYTVYSLGNNSDTVTLVDTPGFNDSESGGDRAQLNRIIGWLKNNPDMHLIGVLYLHNIKNARVTLSPNVVGPREIVPLPPGVLVVTSHWGGSPSPKDISLEAEFQKQFCGQNAMVRFDGTRDSAWAAIRQLQSAGVSIPLKNFETRLQKMHDLLPDDKMQARRFARMTYPGWIAKMFH</sequence>
<keyword evidence="2" id="KW-1185">Reference proteome</keyword>
<dbReference type="InterPro" id="IPR027417">
    <property type="entry name" value="P-loop_NTPase"/>
</dbReference>
<dbReference type="Gene3D" id="3.40.50.300">
    <property type="entry name" value="P-loop containing nucleotide triphosphate hydrolases"/>
    <property type="match status" value="1"/>
</dbReference>
<name>A0A0D2P6E2_HYPSF</name>
<proteinExistence type="predicted"/>
<accession>A0A0D2P6E2</accession>
<evidence type="ECO:0000313" key="2">
    <source>
        <dbReference type="Proteomes" id="UP000054270"/>
    </source>
</evidence>
<dbReference type="OrthoDB" id="3255035at2759"/>
<dbReference type="SUPFAM" id="SSF52540">
    <property type="entry name" value="P-loop containing nucleoside triphosphate hydrolases"/>
    <property type="match status" value="1"/>
</dbReference>
<dbReference type="AlphaFoldDB" id="A0A0D2P6E2"/>
<evidence type="ECO:0000313" key="1">
    <source>
        <dbReference type="EMBL" id="KJA15990.1"/>
    </source>
</evidence>
<protein>
    <recommendedName>
        <fullName evidence="3">G domain-containing protein</fullName>
    </recommendedName>
</protein>
<dbReference type="STRING" id="945553.A0A0D2P6E2"/>
<dbReference type="EMBL" id="KN817630">
    <property type="protein sequence ID" value="KJA15990.1"/>
    <property type="molecule type" value="Genomic_DNA"/>
</dbReference>